<evidence type="ECO:0000256" key="1">
    <source>
        <dbReference type="SAM" id="MobiDB-lite"/>
    </source>
</evidence>
<proteinExistence type="predicted"/>
<protein>
    <submittedName>
        <fullName evidence="2">Uncharacterized protein</fullName>
    </submittedName>
</protein>
<evidence type="ECO:0000313" key="2">
    <source>
        <dbReference type="EMBL" id="KAK3309784.1"/>
    </source>
</evidence>
<reference evidence="2" key="1">
    <citation type="journal article" date="2023" name="Mol. Phylogenet. Evol.">
        <title>Genome-scale phylogeny and comparative genomics of the fungal order Sordariales.</title>
        <authorList>
            <person name="Hensen N."/>
            <person name="Bonometti L."/>
            <person name="Westerberg I."/>
            <person name="Brannstrom I.O."/>
            <person name="Guillou S."/>
            <person name="Cros-Aarteil S."/>
            <person name="Calhoun S."/>
            <person name="Haridas S."/>
            <person name="Kuo A."/>
            <person name="Mondo S."/>
            <person name="Pangilinan J."/>
            <person name="Riley R."/>
            <person name="LaButti K."/>
            <person name="Andreopoulos B."/>
            <person name="Lipzen A."/>
            <person name="Chen C."/>
            <person name="Yan M."/>
            <person name="Daum C."/>
            <person name="Ng V."/>
            <person name="Clum A."/>
            <person name="Steindorff A."/>
            <person name="Ohm R.A."/>
            <person name="Martin F."/>
            <person name="Silar P."/>
            <person name="Natvig D.O."/>
            <person name="Lalanne C."/>
            <person name="Gautier V."/>
            <person name="Ament-Velasquez S.L."/>
            <person name="Kruys A."/>
            <person name="Hutchinson M.I."/>
            <person name="Powell A.J."/>
            <person name="Barry K."/>
            <person name="Miller A.N."/>
            <person name="Grigoriev I.V."/>
            <person name="Debuchy R."/>
            <person name="Gladieux P."/>
            <person name="Hiltunen Thoren M."/>
            <person name="Johannesson H."/>
        </authorList>
    </citation>
    <scope>NUCLEOTIDE SEQUENCE</scope>
    <source>
        <strain evidence="2">CBS 333.67</strain>
    </source>
</reference>
<evidence type="ECO:0000313" key="3">
    <source>
        <dbReference type="Proteomes" id="UP001273166"/>
    </source>
</evidence>
<name>A0AAJ0M5M1_9PEZI</name>
<dbReference type="Proteomes" id="UP001273166">
    <property type="component" value="Unassembled WGS sequence"/>
</dbReference>
<gene>
    <name evidence="2" type="ORF">B0T15DRAFT_14117</name>
</gene>
<dbReference type="RefSeq" id="XP_062725564.1">
    <property type="nucleotide sequence ID" value="XM_062861879.1"/>
</dbReference>
<keyword evidence="3" id="KW-1185">Reference proteome</keyword>
<dbReference type="GeneID" id="87880708"/>
<sequence>MAISPGHRAQPRGGICTHSPSPVTHLTLVAAEGGSQRKNGKKKATRTGGWALASPPSLCMIDPCRLEEELTPCIVNPNARFIVDPKAQSKYKHCNRCGACRLPNRPRSWPLSPQQREPYLSTPGLLLRQQDTNITSSFSHHPSKTNEGTYFNMSVSKPTEMRHEKSNKAEATAPTTDTSAGETTSNTHGPSKTHEAPRYICDCKICICGAAVDYPGDVCATCIKYH</sequence>
<feature type="region of interest" description="Disordered" evidence="1">
    <location>
        <begin position="159"/>
        <end position="194"/>
    </location>
</feature>
<feature type="compositionally biased region" description="Basic and acidic residues" evidence="1">
    <location>
        <begin position="159"/>
        <end position="168"/>
    </location>
</feature>
<feature type="region of interest" description="Disordered" evidence="1">
    <location>
        <begin position="1"/>
        <end position="20"/>
    </location>
</feature>
<dbReference type="EMBL" id="JAUDZG010000001">
    <property type="protein sequence ID" value="KAK3309784.1"/>
    <property type="molecule type" value="Genomic_DNA"/>
</dbReference>
<dbReference type="AlphaFoldDB" id="A0AAJ0M5M1"/>
<reference evidence="2" key="2">
    <citation type="submission" date="2023-06" db="EMBL/GenBank/DDBJ databases">
        <authorList>
            <consortium name="Lawrence Berkeley National Laboratory"/>
            <person name="Mondo S.J."/>
            <person name="Hensen N."/>
            <person name="Bonometti L."/>
            <person name="Westerberg I."/>
            <person name="Brannstrom I.O."/>
            <person name="Guillou S."/>
            <person name="Cros-Aarteil S."/>
            <person name="Calhoun S."/>
            <person name="Haridas S."/>
            <person name="Kuo A."/>
            <person name="Pangilinan J."/>
            <person name="Riley R."/>
            <person name="Labutti K."/>
            <person name="Andreopoulos B."/>
            <person name="Lipzen A."/>
            <person name="Chen C."/>
            <person name="Yanf M."/>
            <person name="Daum C."/>
            <person name="Ng V."/>
            <person name="Clum A."/>
            <person name="Steindorff A."/>
            <person name="Ohm R."/>
            <person name="Martin F."/>
            <person name="Silar P."/>
            <person name="Natvig D."/>
            <person name="Lalanne C."/>
            <person name="Gautier V."/>
            <person name="Ament-Velasquez S.L."/>
            <person name="Kruys A."/>
            <person name="Hutchinson M.I."/>
            <person name="Powell A.J."/>
            <person name="Barry K."/>
            <person name="Miller A.N."/>
            <person name="Grigoriev I.V."/>
            <person name="Debuchy R."/>
            <person name="Gladieux P."/>
            <person name="Thoren M.H."/>
            <person name="Johannesson H."/>
        </authorList>
    </citation>
    <scope>NUCLEOTIDE SEQUENCE</scope>
    <source>
        <strain evidence="2">CBS 333.67</strain>
    </source>
</reference>
<comment type="caution">
    <text evidence="2">The sequence shown here is derived from an EMBL/GenBank/DDBJ whole genome shotgun (WGS) entry which is preliminary data.</text>
</comment>
<accession>A0AAJ0M5M1</accession>
<organism evidence="2 3">
    <name type="scientific">Chaetomium strumarium</name>
    <dbReference type="NCBI Taxonomy" id="1170767"/>
    <lineage>
        <taxon>Eukaryota</taxon>
        <taxon>Fungi</taxon>
        <taxon>Dikarya</taxon>
        <taxon>Ascomycota</taxon>
        <taxon>Pezizomycotina</taxon>
        <taxon>Sordariomycetes</taxon>
        <taxon>Sordariomycetidae</taxon>
        <taxon>Sordariales</taxon>
        <taxon>Chaetomiaceae</taxon>
        <taxon>Chaetomium</taxon>
    </lineage>
</organism>
<feature type="compositionally biased region" description="Polar residues" evidence="1">
    <location>
        <begin position="173"/>
        <end position="190"/>
    </location>
</feature>